<dbReference type="Gene3D" id="1.10.10.10">
    <property type="entry name" value="Winged helix-like DNA-binding domain superfamily/Winged helix DNA-binding domain"/>
    <property type="match status" value="1"/>
</dbReference>
<dbReference type="InterPro" id="IPR050266">
    <property type="entry name" value="AB_hydrolase_sf"/>
</dbReference>
<keyword evidence="4" id="KW-1185">Reference proteome</keyword>
<keyword evidence="1" id="KW-0378">Hydrolase</keyword>
<comment type="caution">
    <text evidence="3">The sequence shown here is derived from an EMBL/GenBank/DDBJ whole genome shotgun (WGS) entry which is preliminary data.</text>
</comment>
<name>A0ABP3K2H2_9BACI</name>
<protein>
    <recommendedName>
        <fullName evidence="2">AB hydrolase-1 domain-containing protein</fullName>
    </recommendedName>
</protein>
<dbReference type="InterPro" id="IPR029058">
    <property type="entry name" value="AB_hydrolase_fold"/>
</dbReference>
<dbReference type="Gene3D" id="3.40.50.1820">
    <property type="entry name" value="alpha/beta hydrolase"/>
    <property type="match status" value="1"/>
</dbReference>
<dbReference type="Proteomes" id="UP001500740">
    <property type="component" value="Unassembled WGS sequence"/>
</dbReference>
<dbReference type="SUPFAM" id="SSF53474">
    <property type="entry name" value="alpha/beta-Hydrolases"/>
    <property type="match status" value="1"/>
</dbReference>
<evidence type="ECO:0000256" key="1">
    <source>
        <dbReference type="ARBA" id="ARBA00022801"/>
    </source>
</evidence>
<dbReference type="EMBL" id="BAAACZ010000025">
    <property type="protein sequence ID" value="GAA0469044.1"/>
    <property type="molecule type" value="Genomic_DNA"/>
</dbReference>
<evidence type="ECO:0000259" key="2">
    <source>
        <dbReference type="Pfam" id="PF00561"/>
    </source>
</evidence>
<dbReference type="PANTHER" id="PTHR43798">
    <property type="entry name" value="MONOACYLGLYCEROL LIPASE"/>
    <property type="match status" value="1"/>
</dbReference>
<dbReference type="RefSeq" id="WP_343784256.1">
    <property type="nucleotide sequence ID" value="NZ_BAAACZ010000025.1"/>
</dbReference>
<evidence type="ECO:0000313" key="3">
    <source>
        <dbReference type="EMBL" id="GAA0469044.1"/>
    </source>
</evidence>
<reference evidence="4" key="1">
    <citation type="journal article" date="2019" name="Int. J. Syst. Evol. Microbiol.">
        <title>The Global Catalogue of Microorganisms (GCM) 10K type strain sequencing project: providing services to taxonomists for standard genome sequencing and annotation.</title>
        <authorList>
            <consortium name="The Broad Institute Genomics Platform"/>
            <consortium name="The Broad Institute Genome Sequencing Center for Infectious Disease"/>
            <person name="Wu L."/>
            <person name="Ma J."/>
        </authorList>
    </citation>
    <scope>NUCLEOTIDE SEQUENCE [LARGE SCALE GENOMIC DNA]</scope>
    <source>
        <strain evidence="4">JCM 14193</strain>
    </source>
</reference>
<organism evidence="3 4">
    <name type="scientific">Alkalibacillus silvisoli</name>
    <dbReference type="NCBI Taxonomy" id="392823"/>
    <lineage>
        <taxon>Bacteria</taxon>
        <taxon>Bacillati</taxon>
        <taxon>Bacillota</taxon>
        <taxon>Bacilli</taxon>
        <taxon>Bacillales</taxon>
        <taxon>Bacillaceae</taxon>
        <taxon>Alkalibacillus</taxon>
    </lineage>
</organism>
<accession>A0ABP3K2H2</accession>
<dbReference type="InterPro" id="IPR000073">
    <property type="entry name" value="AB_hydrolase_1"/>
</dbReference>
<gene>
    <name evidence="3" type="ORF">GCM10008935_26120</name>
</gene>
<dbReference type="PANTHER" id="PTHR43798:SF31">
    <property type="entry name" value="AB HYDROLASE SUPERFAMILY PROTEIN YCLE"/>
    <property type="match status" value="1"/>
</dbReference>
<proteinExistence type="predicted"/>
<evidence type="ECO:0000313" key="4">
    <source>
        <dbReference type="Proteomes" id="UP001500740"/>
    </source>
</evidence>
<feature type="domain" description="AB hydrolase-1" evidence="2">
    <location>
        <begin position="26"/>
        <end position="142"/>
    </location>
</feature>
<dbReference type="InterPro" id="IPR036388">
    <property type="entry name" value="WH-like_DNA-bd_sf"/>
</dbReference>
<dbReference type="Pfam" id="PF00561">
    <property type="entry name" value="Abhydrolase_1"/>
    <property type="match status" value="1"/>
</dbReference>
<sequence length="514" mass="61178">MLATLRLNDVIINYEFIESYKENAETLLLAHGNGFDLTIWDESVELLRKNFHILRYDFRGQGSSIRLRDEQFTWYELISDLESLLSYLSLENVHLVGYSLGGNFAIELAKHQKPYLKSMTLISTPIYAPKPITDNEINRRNLWTDDEFRKNIKDLVVNLCYPVEEQKTERILKMYNKVDYQTYLTYFNLCAESIVGYNFEEFKSLDIPTLFLAGEFDPLYPPRLQVMYYHYFENSRFFIVPQASNTLMVDQPKQFVEYLTLFVNSLENSVETNHYNYSKLLHEELDVIFKNQLQSIDKPIKLKLIGDFELIMNGNKVEGKWNQRKSMEVITYIICNKKVKREELIELFWPNDLQKGRNQLSVTLNHIKKMIEASTKKSIKDFFLIDRDNIALIDEPSVDILRLQESIEYLKTENNLEKKLSQSLKLFQDLPESINGFIYEDWFVRKVGEIENQILDICEELLNQVSDNKHRLELLKIIVKHHSTEEEYYEELFKHLNKLQGREYLYYKKKYNFK</sequence>